<dbReference type="Proteomes" id="UP001061361">
    <property type="component" value="Chromosome"/>
</dbReference>
<accession>A0ABM8AR70</accession>
<protein>
    <submittedName>
        <fullName evidence="2">Metal-binding protein</fullName>
    </submittedName>
</protein>
<proteinExistence type="predicted"/>
<name>A0ABM8AR70_9BACT</name>
<evidence type="ECO:0000313" key="2">
    <source>
        <dbReference type="EMBL" id="BDQ33889.1"/>
    </source>
</evidence>
<organism evidence="2 3">
    <name type="scientific">Pseudodesulfovibrio portus</name>
    <dbReference type="NCBI Taxonomy" id="231439"/>
    <lineage>
        <taxon>Bacteria</taxon>
        <taxon>Pseudomonadati</taxon>
        <taxon>Thermodesulfobacteriota</taxon>
        <taxon>Desulfovibrionia</taxon>
        <taxon>Desulfovibrionales</taxon>
        <taxon>Desulfovibrionaceae</taxon>
    </lineage>
</organism>
<dbReference type="Pfam" id="PF04071">
    <property type="entry name" value="zf-like"/>
    <property type="match status" value="1"/>
</dbReference>
<sequence length="110" mass="12954">MLARVPRPPSRLERIREKTMKNSYRFFSNTECEYFPCHKTARPEQFNCLFCFCPLYFFEECGGNYRVLKSGVKDCTTCLIPHTPKGYDHILARLKARFDEVRSGADDEEE</sequence>
<evidence type="ECO:0000259" key="1">
    <source>
        <dbReference type="Pfam" id="PF04071"/>
    </source>
</evidence>
<feature type="domain" description="Cysteine-rich small" evidence="1">
    <location>
        <begin position="24"/>
        <end position="102"/>
    </location>
</feature>
<reference evidence="2" key="1">
    <citation type="submission" date="2022-08" db="EMBL/GenBank/DDBJ databases">
        <title>Genome Sequence of the sulphate-reducing bacterium, Pseudodesulfovibrio portus JCM14722.</title>
        <authorList>
            <person name="Kondo R."/>
            <person name="Kataoka T."/>
        </authorList>
    </citation>
    <scope>NUCLEOTIDE SEQUENCE</scope>
    <source>
        <strain evidence="2">JCM 14722</strain>
    </source>
</reference>
<gene>
    <name evidence="2" type="ORF">JCM14722_14310</name>
</gene>
<evidence type="ECO:0000313" key="3">
    <source>
        <dbReference type="Proteomes" id="UP001061361"/>
    </source>
</evidence>
<dbReference type="EMBL" id="AP026708">
    <property type="protein sequence ID" value="BDQ33889.1"/>
    <property type="molecule type" value="Genomic_DNA"/>
</dbReference>
<dbReference type="InterPro" id="IPR007212">
    <property type="entry name" value="Zf-like"/>
</dbReference>
<keyword evidence="3" id="KW-1185">Reference proteome</keyword>